<name>A0A7U7GGJ6_9GAMM</name>
<protein>
    <submittedName>
        <fullName evidence="1">Uncharacterized protein</fullName>
    </submittedName>
</protein>
<evidence type="ECO:0000313" key="2">
    <source>
        <dbReference type="Proteomes" id="UP000019184"/>
    </source>
</evidence>
<sequence length="24" mass="2755">MHGATHLYIICNVFELQKIAIVLQ</sequence>
<comment type="caution">
    <text evidence="1">The sequence shown here is derived from an EMBL/GenBank/DDBJ whole genome shotgun (WGS) entry which is preliminary data.</text>
</comment>
<accession>A0A7U7GGJ6</accession>
<dbReference type="AlphaFoldDB" id="A0A7U7GGJ6"/>
<dbReference type="Proteomes" id="UP000019184">
    <property type="component" value="Unassembled WGS sequence"/>
</dbReference>
<gene>
    <name evidence="1" type="ORF">BN874_890007</name>
</gene>
<keyword evidence="2" id="KW-1185">Reference proteome</keyword>
<evidence type="ECO:0000313" key="1">
    <source>
        <dbReference type="EMBL" id="CDH47677.1"/>
    </source>
</evidence>
<dbReference type="EMBL" id="CBTK010000308">
    <property type="protein sequence ID" value="CDH47677.1"/>
    <property type="molecule type" value="Genomic_DNA"/>
</dbReference>
<proteinExistence type="predicted"/>
<reference evidence="1 2" key="1">
    <citation type="journal article" date="2014" name="ISME J.">
        <title>Candidatus Competibacter-lineage genomes retrieved from metagenomes reveal functional metabolic diversity.</title>
        <authorList>
            <person name="McIlroy S.J."/>
            <person name="Albertsen M."/>
            <person name="Andresen E.K."/>
            <person name="Saunders A.M."/>
            <person name="Kristiansen R."/>
            <person name="Stokholm-Bjerregaard M."/>
            <person name="Nielsen K.L."/>
            <person name="Nielsen P.H."/>
        </authorList>
    </citation>
    <scope>NUCLEOTIDE SEQUENCE [LARGE SCALE GENOMIC DNA]</scope>
    <source>
        <strain evidence="1 2">Run_B_J11</strain>
    </source>
</reference>
<organism evidence="1 2">
    <name type="scientific">Candidatus Contendobacter odensis Run_B_J11</name>
    <dbReference type="NCBI Taxonomy" id="1400861"/>
    <lineage>
        <taxon>Bacteria</taxon>
        <taxon>Pseudomonadati</taxon>
        <taxon>Pseudomonadota</taxon>
        <taxon>Gammaproteobacteria</taxon>
        <taxon>Candidatus Competibacteraceae</taxon>
        <taxon>Candidatus Contendibacter</taxon>
    </lineage>
</organism>